<gene>
    <name evidence="2" type="ORF">PAC_14989</name>
</gene>
<name>A0A1L7XJ70_9HELO</name>
<evidence type="ECO:0000256" key="1">
    <source>
        <dbReference type="ARBA" id="ARBA00023002"/>
    </source>
</evidence>
<dbReference type="EMBL" id="FJOG01000029">
    <property type="protein sequence ID" value="CZR65089.1"/>
    <property type="molecule type" value="Genomic_DNA"/>
</dbReference>
<evidence type="ECO:0008006" key="4">
    <source>
        <dbReference type="Google" id="ProtNLM"/>
    </source>
</evidence>
<dbReference type="GO" id="GO:0016491">
    <property type="term" value="F:oxidoreductase activity"/>
    <property type="evidence" value="ECO:0007669"/>
    <property type="project" value="UniProtKB-KW"/>
</dbReference>
<dbReference type="PANTHER" id="PTHR35870:SF6">
    <property type="entry name" value="MGS207 PROTEIN"/>
    <property type="match status" value="1"/>
</dbReference>
<dbReference type="Proteomes" id="UP000184330">
    <property type="component" value="Unassembled WGS sequence"/>
</dbReference>
<proteinExistence type="predicted"/>
<evidence type="ECO:0000313" key="2">
    <source>
        <dbReference type="EMBL" id="CZR65089.1"/>
    </source>
</evidence>
<organism evidence="2 3">
    <name type="scientific">Phialocephala subalpina</name>
    <dbReference type="NCBI Taxonomy" id="576137"/>
    <lineage>
        <taxon>Eukaryota</taxon>
        <taxon>Fungi</taxon>
        <taxon>Dikarya</taxon>
        <taxon>Ascomycota</taxon>
        <taxon>Pezizomycotina</taxon>
        <taxon>Leotiomycetes</taxon>
        <taxon>Helotiales</taxon>
        <taxon>Mollisiaceae</taxon>
        <taxon>Phialocephala</taxon>
        <taxon>Phialocephala fortinii species complex</taxon>
    </lineage>
</organism>
<keyword evidence="1" id="KW-0560">Oxidoreductase</keyword>
<dbReference type="AlphaFoldDB" id="A0A1L7XJ70"/>
<dbReference type="Pfam" id="PF14027">
    <property type="entry name" value="Questin_oxidase"/>
    <property type="match status" value="1"/>
</dbReference>
<dbReference type="PANTHER" id="PTHR35870">
    <property type="entry name" value="PROTEIN, PUTATIVE (AFU_ORTHOLOGUE AFUA_5G03330)-RELATED"/>
    <property type="match status" value="1"/>
</dbReference>
<reference evidence="2 3" key="1">
    <citation type="submission" date="2016-03" db="EMBL/GenBank/DDBJ databases">
        <authorList>
            <person name="Ploux O."/>
        </authorList>
    </citation>
    <scope>NUCLEOTIDE SEQUENCE [LARGE SCALE GENOMIC DNA]</scope>
    <source>
        <strain evidence="2 3">UAMH 11012</strain>
    </source>
</reference>
<keyword evidence="3" id="KW-1185">Reference proteome</keyword>
<dbReference type="STRING" id="576137.A0A1L7XJ70"/>
<accession>A0A1L7XJ70</accession>
<evidence type="ECO:0000313" key="3">
    <source>
        <dbReference type="Proteomes" id="UP000184330"/>
    </source>
</evidence>
<dbReference type="OrthoDB" id="10265971at2759"/>
<protein>
    <recommendedName>
        <fullName evidence="4">MGS207 protein</fullName>
    </recommendedName>
</protein>
<dbReference type="InterPro" id="IPR025337">
    <property type="entry name" value="Questin_oxidase-like"/>
</dbReference>
<sequence>MSFKTTSQQTGLSTIPFYDLGKLSDLPSKTLHRLLQESHASLALLRDPNLMFHSHMPHVLGSSYLLGASSSKLEEIYNYEAGTLKPINSQFILGGITQKNWRDFLAHKEYTVAFTNFFDEEVAKNHGNWKEVLDTYLFAGEEPLINGFSGGLGHPFIHLAYAYEFQSKEVATEALSLGCTEYDPTHQYLDRYPKNDSAYSSTSLAGIITSIHSDQRFGGYFNQPGYINIKTILSNQEGAILEHWNAWGVDEPTKQLESCLDVAVLLAICTNSSEQYDFFLAHVLTVGHALRVLMPHFSPEQQVSVLRQYGLYTILVYIAQLRPPFSKVDIESVDLEGRDWDWVRQRALTATWSVDSHCVKVIRALKVSAETWGEKDDFYCKAAVKFVMEFNNWTGFGLGVE</sequence>